<organism evidence="1 2">
    <name type="scientific">Phytophthora cactorum</name>
    <dbReference type="NCBI Taxonomy" id="29920"/>
    <lineage>
        <taxon>Eukaryota</taxon>
        <taxon>Sar</taxon>
        <taxon>Stramenopiles</taxon>
        <taxon>Oomycota</taxon>
        <taxon>Peronosporomycetes</taxon>
        <taxon>Peronosporales</taxon>
        <taxon>Peronosporaceae</taxon>
        <taxon>Phytophthora</taxon>
    </lineage>
</organism>
<comment type="caution">
    <text evidence="1">The sequence shown here is derived from an EMBL/GenBank/DDBJ whole genome shotgun (WGS) entry which is preliminary data.</text>
</comment>
<dbReference type="EMBL" id="RCMG01000313">
    <property type="protein sequence ID" value="KAG2856865.1"/>
    <property type="molecule type" value="Genomic_DNA"/>
</dbReference>
<proteinExistence type="predicted"/>
<evidence type="ECO:0000313" key="2">
    <source>
        <dbReference type="Proteomes" id="UP000735874"/>
    </source>
</evidence>
<name>A0A8T1L1Q6_9STRA</name>
<evidence type="ECO:0000313" key="1">
    <source>
        <dbReference type="EMBL" id="KAG2856865.1"/>
    </source>
</evidence>
<accession>A0A8T1L1Q6</accession>
<sequence length="78" mass="9039">MTTLVPSVIKNNEVDLSFFEAVEDKTGEFKQGMKKEQQNIRGETDASYVMNEKDKSYVMEHRKGLSNALRLQWPRSTQ</sequence>
<protein>
    <submittedName>
        <fullName evidence="1">Uncharacterized protein</fullName>
    </submittedName>
</protein>
<dbReference type="Proteomes" id="UP000735874">
    <property type="component" value="Unassembled WGS sequence"/>
</dbReference>
<gene>
    <name evidence="1" type="ORF">PC113_g11175</name>
</gene>
<reference evidence="1" key="1">
    <citation type="submission" date="2018-10" db="EMBL/GenBank/DDBJ databases">
        <title>Effector identification in a new, highly contiguous assembly of the strawberry crown rot pathogen Phytophthora cactorum.</title>
        <authorList>
            <person name="Armitage A.D."/>
            <person name="Nellist C.F."/>
            <person name="Bates H."/>
            <person name="Vickerstaff R.J."/>
            <person name="Harrison R.J."/>
        </authorList>
    </citation>
    <scope>NUCLEOTIDE SEQUENCE</scope>
    <source>
        <strain evidence="1">15-7</strain>
    </source>
</reference>
<dbReference type="AlphaFoldDB" id="A0A8T1L1Q6"/>